<evidence type="ECO:0000256" key="10">
    <source>
        <dbReference type="ARBA" id="ARBA00023136"/>
    </source>
</evidence>
<evidence type="ECO:0000256" key="11">
    <source>
        <dbReference type="HAMAP-Rule" id="MF_00276"/>
    </source>
</evidence>
<dbReference type="NCBIfam" id="TIGR00681">
    <property type="entry name" value="kdpC"/>
    <property type="match status" value="1"/>
</dbReference>
<evidence type="ECO:0000256" key="2">
    <source>
        <dbReference type="ARBA" id="ARBA00022475"/>
    </source>
</evidence>
<dbReference type="RefSeq" id="WP_108900517.1">
    <property type="nucleotide sequence ID" value="NZ_CP029185.2"/>
</dbReference>
<dbReference type="EMBL" id="CP029185">
    <property type="protein sequence ID" value="AWH88446.1"/>
    <property type="molecule type" value="Genomic_DNA"/>
</dbReference>
<dbReference type="NCBIfam" id="NF001454">
    <property type="entry name" value="PRK00315.1"/>
    <property type="match status" value="1"/>
</dbReference>
<evidence type="ECO:0000256" key="8">
    <source>
        <dbReference type="ARBA" id="ARBA00022989"/>
    </source>
</evidence>
<evidence type="ECO:0000256" key="5">
    <source>
        <dbReference type="ARBA" id="ARBA00022741"/>
    </source>
</evidence>
<dbReference type="PANTHER" id="PTHR30042">
    <property type="entry name" value="POTASSIUM-TRANSPORTING ATPASE C CHAIN"/>
    <property type="match status" value="1"/>
</dbReference>
<evidence type="ECO:0000256" key="7">
    <source>
        <dbReference type="ARBA" id="ARBA00022958"/>
    </source>
</evidence>
<keyword evidence="1 11" id="KW-0813">Transport</keyword>
<keyword evidence="8 11" id="KW-1133">Transmembrane helix</keyword>
<keyword evidence="9 11" id="KW-0406">Ion transport</keyword>
<comment type="subcellular location">
    <subcellularLocation>
        <location evidence="11">Cell membrane</location>
        <topology evidence="11">Single-pass membrane protein</topology>
    </subcellularLocation>
</comment>
<evidence type="ECO:0000313" key="12">
    <source>
        <dbReference type="EMBL" id="AWH88446.1"/>
    </source>
</evidence>
<evidence type="ECO:0000256" key="1">
    <source>
        <dbReference type="ARBA" id="ARBA00022448"/>
    </source>
</evidence>
<accession>A0A2Y9TXP5</accession>
<keyword evidence="5 11" id="KW-0547">Nucleotide-binding</keyword>
<organism evidence="12 13">
    <name type="scientific">Limnobaculum parvum</name>
    <dbReference type="NCBI Taxonomy" id="2172103"/>
    <lineage>
        <taxon>Bacteria</taxon>
        <taxon>Pseudomonadati</taxon>
        <taxon>Pseudomonadota</taxon>
        <taxon>Gammaproteobacteria</taxon>
        <taxon>Enterobacterales</taxon>
        <taxon>Budviciaceae</taxon>
        <taxon>Limnobaculum</taxon>
    </lineage>
</organism>
<comment type="subunit">
    <text evidence="11">The system is composed of three essential subunits: KdpA, KdpB and KdpC.</text>
</comment>
<sequence>MNYLRPSIVLLLFLTLATGLIYPLVVTGLAHLFFPQQAYGSLITVHNKVIGSALIGQTFNQAGYFSGRPSATGTEPYNPLSSGASNLAGSNPLLKQRISNDIQRLQLANPDAKIPVPAELVLASASGLDPHISPQSAYFQVPRIASIRHFSPEQVRQLIKLHTQTPLSILGEPVVNVLELNVALDNATQAGQ</sequence>
<dbReference type="AlphaFoldDB" id="A0A2Y9TXP5"/>
<keyword evidence="7 11" id="KW-0630">Potassium</keyword>
<dbReference type="KEGG" id="lpv:HYN51_07705"/>
<dbReference type="HAMAP" id="MF_00276">
    <property type="entry name" value="KdpC"/>
    <property type="match status" value="1"/>
</dbReference>
<dbReference type="GO" id="GO:0005886">
    <property type="term" value="C:plasma membrane"/>
    <property type="evidence" value="ECO:0007669"/>
    <property type="project" value="UniProtKB-SubCell"/>
</dbReference>
<dbReference type="OrthoDB" id="9788285at2"/>
<evidence type="ECO:0000313" key="13">
    <source>
        <dbReference type="Proteomes" id="UP000244908"/>
    </source>
</evidence>
<evidence type="ECO:0000256" key="9">
    <source>
        <dbReference type="ARBA" id="ARBA00023065"/>
    </source>
</evidence>
<dbReference type="GO" id="GO:0005524">
    <property type="term" value="F:ATP binding"/>
    <property type="evidence" value="ECO:0007669"/>
    <property type="project" value="UniProtKB-UniRule"/>
</dbReference>
<keyword evidence="2 11" id="KW-1003">Cell membrane</keyword>
<dbReference type="PANTHER" id="PTHR30042:SF2">
    <property type="entry name" value="POTASSIUM-TRANSPORTING ATPASE KDPC SUBUNIT"/>
    <property type="match status" value="1"/>
</dbReference>
<evidence type="ECO:0000256" key="4">
    <source>
        <dbReference type="ARBA" id="ARBA00022692"/>
    </source>
</evidence>
<dbReference type="Pfam" id="PF02669">
    <property type="entry name" value="KdpC"/>
    <property type="match status" value="1"/>
</dbReference>
<comment type="similarity">
    <text evidence="11">Belongs to the KdpC family.</text>
</comment>
<proteinExistence type="inferred from homology"/>
<protein>
    <recommendedName>
        <fullName evidence="11">Potassium-transporting ATPase KdpC subunit</fullName>
    </recommendedName>
    <alternativeName>
        <fullName evidence="11">ATP phosphohydrolase [potassium-transporting] C chain</fullName>
    </alternativeName>
    <alternativeName>
        <fullName evidence="11">Potassium-binding and translocating subunit C</fullName>
    </alternativeName>
    <alternativeName>
        <fullName evidence="11">Potassium-translocating ATPase C chain</fullName>
    </alternativeName>
</protein>
<dbReference type="GO" id="GO:0008556">
    <property type="term" value="F:P-type potassium transmembrane transporter activity"/>
    <property type="evidence" value="ECO:0007669"/>
    <property type="project" value="InterPro"/>
</dbReference>
<name>A0A2Y9TXP5_9GAMM</name>
<gene>
    <name evidence="11" type="primary">kdpC</name>
    <name evidence="12" type="ORF">HYN51_07705</name>
</gene>
<dbReference type="Proteomes" id="UP000244908">
    <property type="component" value="Chromosome"/>
</dbReference>
<evidence type="ECO:0000256" key="3">
    <source>
        <dbReference type="ARBA" id="ARBA00022538"/>
    </source>
</evidence>
<keyword evidence="6 11" id="KW-0067">ATP-binding</keyword>
<keyword evidence="13" id="KW-1185">Reference proteome</keyword>
<dbReference type="PIRSF" id="PIRSF001296">
    <property type="entry name" value="K_ATPase_KdpC"/>
    <property type="match status" value="1"/>
</dbReference>
<dbReference type="InterPro" id="IPR003820">
    <property type="entry name" value="KdpC"/>
</dbReference>
<evidence type="ECO:0000256" key="6">
    <source>
        <dbReference type="ARBA" id="ARBA00022840"/>
    </source>
</evidence>
<keyword evidence="10 11" id="KW-0472">Membrane</keyword>
<keyword evidence="4 11" id="KW-0812">Transmembrane</keyword>
<reference evidence="12 13" key="1">
    <citation type="journal article" date="2019" name="Int. J. Syst. Evol. Microbiol.">
        <title>Limnobaculum parvum gen. nov., sp. nov., isolated from a freshwater lake.</title>
        <authorList>
            <person name="Baek C."/>
            <person name="Shin S.K."/>
            <person name="Yi H."/>
        </authorList>
    </citation>
    <scope>NUCLEOTIDE SEQUENCE [LARGE SCALE GENOMIC DNA]</scope>
    <source>
        <strain evidence="12 13">HYN0051</strain>
    </source>
</reference>
<comment type="function">
    <text evidence="11">Part of the high-affinity ATP-driven potassium transport (or Kdp) system, which catalyzes the hydrolysis of ATP coupled with the electrogenic transport of potassium into the cytoplasm. This subunit acts as a catalytic chaperone that increases the ATP-binding affinity of the ATP-hydrolyzing subunit KdpB by the formation of a transient KdpB/KdpC/ATP ternary complex.</text>
</comment>
<keyword evidence="3 11" id="KW-0633">Potassium transport</keyword>
<dbReference type="GO" id="GO:0016787">
    <property type="term" value="F:hydrolase activity"/>
    <property type="evidence" value="ECO:0007669"/>
    <property type="project" value="UniProtKB-KW"/>
</dbReference>